<name>A0A6N3F8V0_9BACT</name>
<gene>
    <name evidence="1" type="ORF">PCLFYP37_03075</name>
</gene>
<proteinExistence type="predicted"/>
<organism evidence="1">
    <name type="scientific">Paraprevotella clara</name>
    <dbReference type="NCBI Taxonomy" id="454154"/>
    <lineage>
        <taxon>Bacteria</taxon>
        <taxon>Pseudomonadati</taxon>
        <taxon>Bacteroidota</taxon>
        <taxon>Bacteroidia</taxon>
        <taxon>Bacteroidales</taxon>
        <taxon>Prevotellaceae</taxon>
        <taxon>Paraprevotella</taxon>
    </lineage>
</organism>
<dbReference type="AlphaFoldDB" id="A0A6N3F8V0"/>
<reference evidence="1" key="1">
    <citation type="submission" date="2019-11" db="EMBL/GenBank/DDBJ databases">
        <authorList>
            <person name="Feng L."/>
        </authorList>
    </citation>
    <scope>NUCLEOTIDE SEQUENCE</scope>
    <source>
        <strain evidence="1">PclaraLFYP37</strain>
    </source>
</reference>
<dbReference type="EMBL" id="CACRUT010000016">
    <property type="protein sequence ID" value="VYU48346.1"/>
    <property type="molecule type" value="Genomic_DNA"/>
</dbReference>
<evidence type="ECO:0000313" key="1">
    <source>
        <dbReference type="EMBL" id="VYU48346.1"/>
    </source>
</evidence>
<sequence>MIPTLCTGFHNVYVLMGCSTSTQMNLRLPEGAESTLHEDVPMKEVMRGRDRLCRRYTLRRLRSLGFR</sequence>
<accession>A0A6N3F8V0</accession>
<protein>
    <submittedName>
        <fullName evidence="1">Uncharacterized protein</fullName>
    </submittedName>
</protein>